<reference evidence="6 7" key="1">
    <citation type="submission" date="2023-07" db="EMBL/GenBank/DDBJ databases">
        <title>Genomic Encyclopedia of Type Strains, Phase IV (KMG-IV): sequencing the most valuable type-strain genomes for metagenomic binning, comparative biology and taxonomic classification.</title>
        <authorList>
            <person name="Goeker M."/>
        </authorList>
    </citation>
    <scope>NUCLEOTIDE SEQUENCE [LARGE SCALE GENOMIC DNA]</scope>
    <source>
        <strain evidence="6 7">DSM 19619</strain>
    </source>
</reference>
<dbReference type="PANTHER" id="PTHR46847:SF2">
    <property type="entry name" value="ABC TRANSPORTER SUGAR-BINDING PROTEIN"/>
    <property type="match status" value="1"/>
</dbReference>
<comment type="similarity">
    <text evidence="2">Belongs to the bacterial solute-binding protein 2 family.</text>
</comment>
<gene>
    <name evidence="6" type="ORF">QO011_004217</name>
</gene>
<evidence type="ECO:0000256" key="2">
    <source>
        <dbReference type="ARBA" id="ARBA00007639"/>
    </source>
</evidence>
<accession>A0ABU0JD60</accession>
<evidence type="ECO:0000313" key="7">
    <source>
        <dbReference type="Proteomes" id="UP001242480"/>
    </source>
</evidence>
<evidence type="ECO:0000259" key="5">
    <source>
        <dbReference type="Pfam" id="PF13407"/>
    </source>
</evidence>
<dbReference type="Proteomes" id="UP001242480">
    <property type="component" value="Unassembled WGS sequence"/>
</dbReference>
<dbReference type="SUPFAM" id="SSF53822">
    <property type="entry name" value="Periplasmic binding protein-like I"/>
    <property type="match status" value="1"/>
</dbReference>
<name>A0ABU0JD60_9HYPH</name>
<evidence type="ECO:0000256" key="1">
    <source>
        <dbReference type="ARBA" id="ARBA00004196"/>
    </source>
</evidence>
<dbReference type="InterPro" id="IPR028082">
    <property type="entry name" value="Peripla_BP_I"/>
</dbReference>
<sequence length="344" mass="35941">MSLKSFARPLALAGVAALALMSGSAYAADKILIGLITKTNTNPFFAKMKEGAEAKAKELGVDFQAFAGKYDGDNDAQVAAVENLVASGAKGILITPSDTKAIVPTIKKARDAGVLVIALDTPLDPIDSADATFATDNLKAGELIGAWAKGTLGDKAKDAKIAFLDAIESQPTVDLLRDQGFMKGFGIDIKNPNRYGDEDDPRIVGHQWGKGAEEGGRTGMENLLQKEPGVNVVYTINEPTAAGAYEALKAVGREKDVLIVSVDGGCPGVKNVKDGVIGATSQQYPLLMASMGVEAVVAFAKEGKKPEKTPGLDFFNTGVSLVTDKPVDGVPSISVEEGLKKCWG</sequence>
<keyword evidence="3 4" id="KW-0732">Signal</keyword>
<organism evidence="6 7">
    <name type="scientific">Labrys wisconsinensis</name>
    <dbReference type="NCBI Taxonomy" id="425677"/>
    <lineage>
        <taxon>Bacteria</taxon>
        <taxon>Pseudomonadati</taxon>
        <taxon>Pseudomonadota</taxon>
        <taxon>Alphaproteobacteria</taxon>
        <taxon>Hyphomicrobiales</taxon>
        <taxon>Xanthobacteraceae</taxon>
        <taxon>Labrys</taxon>
    </lineage>
</organism>
<feature type="signal peptide" evidence="4">
    <location>
        <begin position="1"/>
        <end position="27"/>
    </location>
</feature>
<dbReference type="InterPro" id="IPR025997">
    <property type="entry name" value="SBP_2_dom"/>
</dbReference>
<proteinExistence type="inferred from homology"/>
<comment type="subcellular location">
    <subcellularLocation>
        <location evidence="1">Cell envelope</location>
    </subcellularLocation>
</comment>
<dbReference type="EMBL" id="JAUSVX010000008">
    <property type="protein sequence ID" value="MDQ0471194.1"/>
    <property type="molecule type" value="Genomic_DNA"/>
</dbReference>
<dbReference type="PANTHER" id="PTHR46847">
    <property type="entry name" value="D-ALLOSE-BINDING PERIPLASMIC PROTEIN-RELATED"/>
    <property type="match status" value="1"/>
</dbReference>
<keyword evidence="7" id="KW-1185">Reference proteome</keyword>
<dbReference type="CDD" id="cd19973">
    <property type="entry name" value="PBP1_ABC_sugar_binding-like"/>
    <property type="match status" value="1"/>
</dbReference>
<feature type="chain" id="PRO_5045330732" evidence="4">
    <location>
        <begin position="28"/>
        <end position="344"/>
    </location>
</feature>
<comment type="caution">
    <text evidence="6">The sequence shown here is derived from an EMBL/GenBank/DDBJ whole genome shotgun (WGS) entry which is preliminary data.</text>
</comment>
<dbReference type="Pfam" id="PF13407">
    <property type="entry name" value="Peripla_BP_4"/>
    <property type="match status" value="1"/>
</dbReference>
<dbReference type="RefSeq" id="WP_370881987.1">
    <property type="nucleotide sequence ID" value="NZ_JAUSVX010000008.1"/>
</dbReference>
<feature type="domain" description="Periplasmic binding protein" evidence="5">
    <location>
        <begin position="33"/>
        <end position="304"/>
    </location>
</feature>
<dbReference type="Gene3D" id="3.40.50.2300">
    <property type="match status" value="2"/>
</dbReference>
<evidence type="ECO:0000256" key="3">
    <source>
        <dbReference type="ARBA" id="ARBA00022729"/>
    </source>
</evidence>
<evidence type="ECO:0000256" key="4">
    <source>
        <dbReference type="SAM" id="SignalP"/>
    </source>
</evidence>
<evidence type="ECO:0000313" key="6">
    <source>
        <dbReference type="EMBL" id="MDQ0471194.1"/>
    </source>
</evidence>
<protein>
    <submittedName>
        <fullName evidence="6">Fructose transport system substrate-binding protein</fullName>
    </submittedName>
</protein>